<dbReference type="GO" id="GO:0003700">
    <property type="term" value="F:DNA-binding transcription factor activity"/>
    <property type="evidence" value="ECO:0007669"/>
    <property type="project" value="InterPro"/>
</dbReference>
<dbReference type="Gene3D" id="1.10.10.10">
    <property type="entry name" value="Winged helix-like DNA-binding domain superfamily/Winged helix DNA-binding domain"/>
    <property type="match status" value="1"/>
</dbReference>
<dbReference type="Pfam" id="PF01475">
    <property type="entry name" value="FUR"/>
    <property type="match status" value="1"/>
</dbReference>
<gene>
    <name evidence="1" type="ORF">H9Q76_10110</name>
</gene>
<dbReference type="EMBL" id="CP060632">
    <property type="protein sequence ID" value="QNL99088.1"/>
    <property type="molecule type" value="Genomic_DNA"/>
</dbReference>
<dbReference type="AlphaFoldDB" id="A0A7G9FKK7"/>
<dbReference type="InterPro" id="IPR002481">
    <property type="entry name" value="FUR"/>
</dbReference>
<name>A0A7G9FKK7_9FIRM</name>
<dbReference type="InterPro" id="IPR036390">
    <property type="entry name" value="WH_DNA-bd_sf"/>
</dbReference>
<dbReference type="InterPro" id="IPR036388">
    <property type="entry name" value="WH-like_DNA-bd_sf"/>
</dbReference>
<dbReference type="KEGG" id="wcp:H9Q76_10110"/>
<organism evidence="1 2">
    <name type="scientific">Wujia chipingensis</name>
    <dbReference type="NCBI Taxonomy" id="2763670"/>
    <lineage>
        <taxon>Bacteria</taxon>
        <taxon>Bacillati</taxon>
        <taxon>Bacillota</taxon>
        <taxon>Clostridia</taxon>
        <taxon>Lachnospirales</taxon>
        <taxon>Lachnospiraceae</taxon>
        <taxon>Wujia</taxon>
    </lineage>
</organism>
<accession>A0A7G9FKK7</accession>
<dbReference type="RefSeq" id="WP_117780523.1">
    <property type="nucleotide sequence ID" value="NZ_CP060632.1"/>
</dbReference>
<evidence type="ECO:0000313" key="1">
    <source>
        <dbReference type="EMBL" id="QNL99088.1"/>
    </source>
</evidence>
<evidence type="ECO:0000313" key="2">
    <source>
        <dbReference type="Proteomes" id="UP000515819"/>
    </source>
</evidence>
<proteinExistence type="predicted"/>
<sequence>MNDQEPIRQVASSKEEILASLKEHGYRLTEQRKLIVDIIANEEYTCCKEVYFLAHKRDNSIGIATVYRMINTLEEIGAISRKNIQKNNCSGRCCDMKGGCTVVTEESKQIILTEEDIQEALKYIMEKNGYANVDEIKAVLVNQQ</sequence>
<dbReference type="Proteomes" id="UP000515819">
    <property type="component" value="Chromosome"/>
</dbReference>
<dbReference type="SUPFAM" id="SSF46785">
    <property type="entry name" value="Winged helix' DNA-binding domain"/>
    <property type="match status" value="1"/>
</dbReference>
<protein>
    <submittedName>
        <fullName evidence="1">Transcriptional repressor</fullName>
    </submittedName>
</protein>
<reference evidence="1 2" key="1">
    <citation type="submission" date="2020-08" db="EMBL/GenBank/DDBJ databases">
        <authorList>
            <person name="Liu C."/>
            <person name="Sun Q."/>
        </authorList>
    </citation>
    <scope>NUCLEOTIDE SEQUENCE [LARGE SCALE GENOMIC DNA]</scope>
    <source>
        <strain evidence="1 2">NSJ-4</strain>
    </source>
</reference>
<keyword evidence="2" id="KW-1185">Reference proteome</keyword>